<dbReference type="AlphaFoldDB" id="A0A0G0UEM5"/>
<keyword evidence="1" id="KW-0812">Transmembrane</keyword>
<feature type="transmembrane region" description="Helical" evidence="1">
    <location>
        <begin position="282"/>
        <end position="304"/>
    </location>
</feature>
<feature type="transmembrane region" description="Helical" evidence="1">
    <location>
        <begin position="46"/>
        <end position="66"/>
    </location>
</feature>
<feature type="transmembrane region" description="Helical" evidence="1">
    <location>
        <begin position="392"/>
        <end position="411"/>
    </location>
</feature>
<dbReference type="CDD" id="cd03801">
    <property type="entry name" value="GT4_PimA-like"/>
    <property type="match status" value="1"/>
</dbReference>
<protein>
    <recommendedName>
        <fullName evidence="6">Glycosyltransferase</fullName>
    </recommendedName>
</protein>
<evidence type="ECO:0000313" key="4">
    <source>
        <dbReference type="EMBL" id="KKR85841.1"/>
    </source>
</evidence>
<reference evidence="4 5" key="1">
    <citation type="journal article" date="2015" name="Nature">
        <title>rRNA introns, odd ribosomes, and small enigmatic genomes across a large radiation of phyla.</title>
        <authorList>
            <person name="Brown C.T."/>
            <person name="Hug L.A."/>
            <person name="Thomas B.C."/>
            <person name="Sharon I."/>
            <person name="Castelle C.J."/>
            <person name="Singh A."/>
            <person name="Wilkins M.J."/>
            <person name="Williams K.H."/>
            <person name="Banfield J.F."/>
        </authorList>
    </citation>
    <scope>NUCLEOTIDE SEQUENCE [LARGE SCALE GENOMIC DNA]</scope>
</reference>
<dbReference type="EMBL" id="LCAG01000030">
    <property type="protein sequence ID" value="KKR85841.1"/>
    <property type="molecule type" value="Genomic_DNA"/>
</dbReference>
<dbReference type="InterPro" id="IPR028098">
    <property type="entry name" value="Glyco_trans_4-like_N"/>
</dbReference>
<evidence type="ECO:0000259" key="2">
    <source>
        <dbReference type="Pfam" id="PF00534"/>
    </source>
</evidence>
<dbReference type="PATRIC" id="fig|1618409.3.peg.915"/>
<dbReference type="InterPro" id="IPR050194">
    <property type="entry name" value="Glycosyltransferase_grp1"/>
</dbReference>
<keyword evidence="1" id="KW-0472">Membrane</keyword>
<organism evidence="4 5">
    <name type="scientific">Candidatus Curtissbacteria bacterium GW2011_GWA1_41_11</name>
    <dbReference type="NCBI Taxonomy" id="1618409"/>
    <lineage>
        <taxon>Bacteria</taxon>
        <taxon>Candidatus Curtissiibacteriota</taxon>
    </lineage>
</organism>
<feature type="transmembrane region" description="Helical" evidence="1">
    <location>
        <begin position="225"/>
        <end position="249"/>
    </location>
</feature>
<sequence length="697" mass="78409">TLTPLLADCFRASSSMPFILFAPVWFISTVGAVDEGFLSGILKFKIIASLIVIEAVVKLVCSLIFIETGYTQYVYAAIPLSMFIVFLLAWFFARSQKEAKLDIDVKRAVKFPTKFFVTSSFTKISTVAFLSFDLILAKHFLPPTEAGQYALISLVGKMIFFVGGLFSGFINPLVSREEGARRNSHIIFYQLLLATTICSLFAYLVVGVLGYLTVPILLGSKVEPILYLLPIYGLAMFFFTVSTSIISFYQTRNKHAFAILGLLMAVIQVIGIYFYHGSLVEIIRVMTVVGAASFVLTILAHFLYQPIKTVTTNIRDFLDVFTAIPWQVPEANDKQKILIFNWRDTRHVWAGGAEVYIHEIAKRIAKRGNYVALFCGNDGKSPRNEIIDGVNIIRRGGCYTVYIWAVLYYIFKFRNKFDVIVDSENGIPFFSPLYAKEPVIGLVHHVHQDIFRKHLIFPFSQFAQFLEGQLMPFGKTDAISVVNPGVDHSLFKPLKKSEKPTILYLGRLKPYKSIDILIRAMSQVTNDISDATLTIAGDGESRMDLEKLVHKLNLQNAVSFAGKVSERVKAELLAKSWLIVQPSKIEGWGITVIEANASGTPVIASDVSGLRDSVNNPHSGYLVPWGQVNKFAKKIELILTDKKGRKKLEKGSQEWAKNFSWEKSAKIFYNTIRNDSRWILTPTKGFYTRNNYKGKII</sequence>
<evidence type="ECO:0008006" key="6">
    <source>
        <dbReference type="Google" id="ProtNLM"/>
    </source>
</evidence>
<dbReference type="Gene3D" id="3.40.50.2000">
    <property type="entry name" value="Glycogen Phosphorylase B"/>
    <property type="match status" value="2"/>
</dbReference>
<dbReference type="GO" id="GO:0016757">
    <property type="term" value="F:glycosyltransferase activity"/>
    <property type="evidence" value="ECO:0007669"/>
    <property type="project" value="InterPro"/>
</dbReference>
<proteinExistence type="predicted"/>
<evidence type="ECO:0000256" key="1">
    <source>
        <dbReference type="SAM" id="Phobius"/>
    </source>
</evidence>
<gene>
    <name evidence="4" type="ORF">UU34_C0030G0001</name>
</gene>
<keyword evidence="1" id="KW-1133">Transmembrane helix</keyword>
<feature type="transmembrane region" description="Helical" evidence="1">
    <location>
        <begin position="114"/>
        <end position="137"/>
    </location>
</feature>
<feature type="domain" description="Glycosyltransferase subfamily 4-like N-terminal" evidence="3">
    <location>
        <begin position="351"/>
        <end position="486"/>
    </location>
</feature>
<feature type="transmembrane region" description="Helical" evidence="1">
    <location>
        <begin position="256"/>
        <end position="276"/>
    </location>
</feature>
<feature type="transmembrane region" description="Helical" evidence="1">
    <location>
        <begin position="149"/>
        <end position="174"/>
    </location>
</feature>
<comment type="caution">
    <text evidence="4">The sequence shown here is derived from an EMBL/GenBank/DDBJ whole genome shotgun (WGS) entry which is preliminary data.</text>
</comment>
<dbReference type="SUPFAM" id="SSF53756">
    <property type="entry name" value="UDP-Glycosyltransferase/glycogen phosphorylase"/>
    <property type="match status" value="1"/>
</dbReference>
<dbReference type="PANTHER" id="PTHR45947">
    <property type="entry name" value="SULFOQUINOVOSYL TRANSFERASE SQD2"/>
    <property type="match status" value="1"/>
</dbReference>
<feature type="transmembrane region" description="Helical" evidence="1">
    <location>
        <begin position="72"/>
        <end position="93"/>
    </location>
</feature>
<feature type="domain" description="Glycosyl transferase family 1" evidence="2">
    <location>
        <begin position="491"/>
        <end position="654"/>
    </location>
</feature>
<feature type="transmembrane region" description="Helical" evidence="1">
    <location>
        <begin position="15"/>
        <end position="34"/>
    </location>
</feature>
<dbReference type="Pfam" id="PF13439">
    <property type="entry name" value="Glyco_transf_4"/>
    <property type="match status" value="1"/>
</dbReference>
<dbReference type="Proteomes" id="UP000034854">
    <property type="component" value="Unassembled WGS sequence"/>
</dbReference>
<dbReference type="Pfam" id="PF00534">
    <property type="entry name" value="Glycos_transf_1"/>
    <property type="match status" value="1"/>
</dbReference>
<evidence type="ECO:0000259" key="3">
    <source>
        <dbReference type="Pfam" id="PF13439"/>
    </source>
</evidence>
<feature type="transmembrane region" description="Helical" evidence="1">
    <location>
        <begin position="186"/>
        <end position="213"/>
    </location>
</feature>
<feature type="non-terminal residue" evidence="4">
    <location>
        <position position="1"/>
    </location>
</feature>
<name>A0A0G0UEM5_9BACT</name>
<accession>A0A0G0UEM5</accession>
<evidence type="ECO:0000313" key="5">
    <source>
        <dbReference type="Proteomes" id="UP000034854"/>
    </source>
</evidence>
<dbReference type="InterPro" id="IPR001296">
    <property type="entry name" value="Glyco_trans_1"/>
</dbReference>
<dbReference type="PANTHER" id="PTHR45947:SF3">
    <property type="entry name" value="SULFOQUINOVOSYL TRANSFERASE SQD2"/>
    <property type="match status" value="1"/>
</dbReference>